<dbReference type="Proteomes" id="UP001497623">
    <property type="component" value="Unassembled WGS sequence"/>
</dbReference>
<dbReference type="PANTHER" id="PTHR35617:SF3">
    <property type="entry name" value="CORE-BINDING (CB) DOMAIN-CONTAINING PROTEIN"/>
    <property type="match status" value="1"/>
</dbReference>
<organism evidence="2 3">
    <name type="scientific">Meganyctiphanes norvegica</name>
    <name type="common">Northern krill</name>
    <name type="synonym">Thysanopoda norvegica</name>
    <dbReference type="NCBI Taxonomy" id="48144"/>
    <lineage>
        <taxon>Eukaryota</taxon>
        <taxon>Metazoa</taxon>
        <taxon>Ecdysozoa</taxon>
        <taxon>Arthropoda</taxon>
        <taxon>Crustacea</taxon>
        <taxon>Multicrustacea</taxon>
        <taxon>Malacostraca</taxon>
        <taxon>Eumalacostraca</taxon>
        <taxon>Eucarida</taxon>
        <taxon>Euphausiacea</taxon>
        <taxon>Euphausiidae</taxon>
        <taxon>Meganyctiphanes</taxon>
    </lineage>
</organism>
<feature type="region of interest" description="Disordered" evidence="1">
    <location>
        <begin position="1"/>
        <end position="34"/>
    </location>
</feature>
<dbReference type="EMBL" id="CAXKWB010152886">
    <property type="protein sequence ID" value="CAL4248427.1"/>
    <property type="molecule type" value="Genomic_DNA"/>
</dbReference>
<accession>A0AAV2STB4</accession>
<reference evidence="2 3" key="1">
    <citation type="submission" date="2024-05" db="EMBL/GenBank/DDBJ databases">
        <authorList>
            <person name="Wallberg A."/>
        </authorList>
    </citation>
    <scope>NUCLEOTIDE SEQUENCE [LARGE SCALE GENOMIC DNA]</scope>
</reference>
<feature type="non-terminal residue" evidence="2">
    <location>
        <position position="1"/>
    </location>
</feature>
<name>A0AAV2STB4_MEGNR</name>
<sequence>FLDELEGIEGHPPLDPPVRRAPQGQDCPDPVRQFHRSELLEKARLTEVGDSLVLDQDNPGALPGSAHSADPGASPGSLERVSGSGIQRGSDLHRVVPGQGVLQPDLRLVRSSAGGPLCNEGQLPAGEVHLSLPGQVSSRLGRFPGLEQLEFHLPVPADPDPPRSDQEAELLPRERFPCGSFLGDRLLVSSPNGKVSRMDSPSSGVRSVSIHEPGIALAPQPFSLPADRMEAVRKGLVLRGYSGDALEFMLLRHRVSSQRQYQTCWSKFLKHLSDKPIAHDAITRDVVFNFLALLAKTKKYRTLSVYKCALRHPLLFLINLELDCEEMVFLRCGFFNANPPERRAPSAVWSLDVVLYYLVRGPFEPLESTSWRFLCQKTLILFLLASGRRISDLANLSPSFRWEKDRLFLLWRDGFMSKGLNMDFRPEPPSIAKLAVEGDRGDLLCPVRAWNAFRRKRGTPSCLTFKDGFFWPFSQKTLSDMVVSTVQKAHQFSDLETPAKIGPHQFRKFAASYSFKRFVIRHWANLL</sequence>
<dbReference type="SUPFAM" id="SSF56349">
    <property type="entry name" value="DNA breaking-rejoining enzymes"/>
    <property type="match status" value="1"/>
</dbReference>
<keyword evidence="3" id="KW-1185">Reference proteome</keyword>
<evidence type="ECO:0000313" key="2">
    <source>
        <dbReference type="EMBL" id="CAL4248427.1"/>
    </source>
</evidence>
<evidence type="ECO:0000313" key="3">
    <source>
        <dbReference type="Proteomes" id="UP001497623"/>
    </source>
</evidence>
<dbReference type="InterPro" id="IPR011010">
    <property type="entry name" value="DNA_brk_join_enz"/>
</dbReference>
<comment type="caution">
    <text evidence="2">The sequence shown here is derived from an EMBL/GenBank/DDBJ whole genome shotgun (WGS) entry which is preliminary data.</text>
</comment>
<dbReference type="PANTHER" id="PTHR35617">
    <property type="entry name" value="PHAGE_INTEGRASE DOMAIN-CONTAINING PROTEIN"/>
    <property type="match status" value="1"/>
</dbReference>
<protein>
    <submittedName>
        <fullName evidence="2">Uncharacterized protein</fullName>
    </submittedName>
</protein>
<evidence type="ECO:0000256" key="1">
    <source>
        <dbReference type="SAM" id="MobiDB-lite"/>
    </source>
</evidence>
<feature type="region of interest" description="Disordered" evidence="1">
    <location>
        <begin position="53"/>
        <end position="98"/>
    </location>
</feature>
<proteinExistence type="predicted"/>
<gene>
    <name evidence="2" type="ORF">MNOR_LOCUS41439</name>
</gene>
<dbReference type="GO" id="GO:0003677">
    <property type="term" value="F:DNA binding"/>
    <property type="evidence" value="ECO:0007669"/>
    <property type="project" value="InterPro"/>
</dbReference>
<dbReference type="AlphaFoldDB" id="A0AAV2STB4"/>